<evidence type="ECO:0000256" key="1">
    <source>
        <dbReference type="SAM" id="MobiDB-lite"/>
    </source>
</evidence>
<dbReference type="AlphaFoldDB" id="A0A4U6TQK3"/>
<dbReference type="EMBL" id="CM016559">
    <property type="protein sequence ID" value="TKV99826.1"/>
    <property type="molecule type" value="Genomic_DNA"/>
</dbReference>
<keyword evidence="3" id="KW-1185">Reference proteome</keyword>
<organism evidence="2 3">
    <name type="scientific">Setaria viridis</name>
    <name type="common">Green bristlegrass</name>
    <name type="synonym">Setaria italica subsp. viridis</name>
    <dbReference type="NCBI Taxonomy" id="4556"/>
    <lineage>
        <taxon>Eukaryota</taxon>
        <taxon>Viridiplantae</taxon>
        <taxon>Streptophyta</taxon>
        <taxon>Embryophyta</taxon>
        <taxon>Tracheophyta</taxon>
        <taxon>Spermatophyta</taxon>
        <taxon>Magnoliopsida</taxon>
        <taxon>Liliopsida</taxon>
        <taxon>Poales</taxon>
        <taxon>Poaceae</taxon>
        <taxon>PACMAD clade</taxon>
        <taxon>Panicoideae</taxon>
        <taxon>Panicodae</taxon>
        <taxon>Paniceae</taxon>
        <taxon>Cenchrinae</taxon>
        <taxon>Setaria</taxon>
    </lineage>
</organism>
<dbReference type="PANTHER" id="PTHR34223">
    <property type="entry name" value="OS11G0201299 PROTEIN"/>
    <property type="match status" value="1"/>
</dbReference>
<gene>
    <name evidence="2" type="ORF">SEVIR_8G069300v2</name>
</gene>
<sequence length="176" mass="17532">MHGGARLVGAAHGGACGAQPAGADPTAHGGSGGGSSAWRSTAGGSRFGGGGEPSGGGSASGVGRPRQWRKANCDGGLWQREGTWQTAAGCVVGASGGAGGTTGARHLLDEMLPQCQDGMANEVAAESRYTGEDSISAPPDALLHDVLSFLPADEAVRTCALARRWRAYGSRRPSCA</sequence>
<reference evidence="2" key="1">
    <citation type="submission" date="2019-03" db="EMBL/GenBank/DDBJ databases">
        <title>WGS assembly of Setaria viridis.</title>
        <authorList>
            <person name="Huang P."/>
            <person name="Jenkins J."/>
            <person name="Grimwood J."/>
            <person name="Barry K."/>
            <person name="Healey A."/>
            <person name="Mamidi S."/>
            <person name="Sreedasyam A."/>
            <person name="Shu S."/>
            <person name="Feldman M."/>
            <person name="Wu J."/>
            <person name="Yu Y."/>
            <person name="Chen C."/>
            <person name="Johnson J."/>
            <person name="Rokhsar D."/>
            <person name="Baxter I."/>
            <person name="Schmutz J."/>
            <person name="Brutnell T."/>
            <person name="Kellogg E."/>
        </authorList>
    </citation>
    <scope>NUCLEOTIDE SEQUENCE [LARGE SCALE GENOMIC DNA]</scope>
</reference>
<protein>
    <recommendedName>
        <fullName evidence="4">F-box domain-containing protein</fullName>
    </recommendedName>
</protein>
<feature type="region of interest" description="Disordered" evidence="1">
    <location>
        <begin position="11"/>
        <end position="70"/>
    </location>
</feature>
<dbReference type="InterPro" id="IPR053197">
    <property type="entry name" value="F-box_SCFL_complex_component"/>
</dbReference>
<dbReference type="SUPFAM" id="SSF81383">
    <property type="entry name" value="F-box domain"/>
    <property type="match status" value="1"/>
</dbReference>
<feature type="compositionally biased region" description="Gly residues" evidence="1">
    <location>
        <begin position="45"/>
        <end position="60"/>
    </location>
</feature>
<dbReference type="PANTHER" id="PTHR34223:SF58">
    <property type="entry name" value="F-BOX DOMAIN-CONTAINING PROTEIN"/>
    <property type="match status" value="1"/>
</dbReference>
<dbReference type="InterPro" id="IPR036047">
    <property type="entry name" value="F-box-like_dom_sf"/>
</dbReference>
<proteinExistence type="predicted"/>
<accession>A0A4U6TQK3</accession>
<evidence type="ECO:0000313" key="3">
    <source>
        <dbReference type="Proteomes" id="UP000298652"/>
    </source>
</evidence>
<evidence type="ECO:0008006" key="4">
    <source>
        <dbReference type="Google" id="ProtNLM"/>
    </source>
</evidence>
<name>A0A4U6TQK3_SETVI</name>
<dbReference type="Proteomes" id="UP000298652">
    <property type="component" value="Chromosome 8"/>
</dbReference>
<evidence type="ECO:0000313" key="2">
    <source>
        <dbReference type="EMBL" id="TKV99826.1"/>
    </source>
</evidence>
<dbReference type="Gramene" id="TKV99826">
    <property type="protein sequence ID" value="TKV99826"/>
    <property type="gene ID" value="SEVIR_8G069300v2"/>
</dbReference>